<dbReference type="AlphaFoldDB" id="A0A9P4TRH7"/>
<dbReference type="CDD" id="cd09917">
    <property type="entry name" value="F-box_SF"/>
    <property type="match status" value="1"/>
</dbReference>
<keyword evidence="2" id="KW-1133">Transmembrane helix</keyword>
<dbReference type="Proteomes" id="UP000800235">
    <property type="component" value="Unassembled WGS sequence"/>
</dbReference>
<dbReference type="SUPFAM" id="SSF81383">
    <property type="entry name" value="F-box domain"/>
    <property type="match status" value="1"/>
</dbReference>
<name>A0A9P4TRH7_9PEZI</name>
<evidence type="ECO:0000256" key="2">
    <source>
        <dbReference type="SAM" id="Phobius"/>
    </source>
</evidence>
<accession>A0A9P4TRH7</accession>
<feature type="domain" description="F-box" evidence="3">
    <location>
        <begin position="39"/>
        <end position="70"/>
    </location>
</feature>
<evidence type="ECO:0000313" key="5">
    <source>
        <dbReference type="Proteomes" id="UP000800235"/>
    </source>
</evidence>
<dbReference type="OrthoDB" id="5985073at2759"/>
<organism evidence="4 5">
    <name type="scientific">Tothia fuscella</name>
    <dbReference type="NCBI Taxonomy" id="1048955"/>
    <lineage>
        <taxon>Eukaryota</taxon>
        <taxon>Fungi</taxon>
        <taxon>Dikarya</taxon>
        <taxon>Ascomycota</taxon>
        <taxon>Pezizomycotina</taxon>
        <taxon>Dothideomycetes</taxon>
        <taxon>Pleosporomycetidae</taxon>
        <taxon>Venturiales</taxon>
        <taxon>Cylindrosympodiaceae</taxon>
        <taxon>Tothia</taxon>
    </lineage>
</organism>
<reference evidence="4" key="1">
    <citation type="journal article" date="2020" name="Stud. Mycol.">
        <title>101 Dothideomycetes genomes: a test case for predicting lifestyles and emergence of pathogens.</title>
        <authorList>
            <person name="Haridas S."/>
            <person name="Albert R."/>
            <person name="Binder M."/>
            <person name="Bloem J."/>
            <person name="Labutti K."/>
            <person name="Salamov A."/>
            <person name="Andreopoulos B."/>
            <person name="Baker S."/>
            <person name="Barry K."/>
            <person name="Bills G."/>
            <person name="Bluhm B."/>
            <person name="Cannon C."/>
            <person name="Castanera R."/>
            <person name="Culley D."/>
            <person name="Daum C."/>
            <person name="Ezra D."/>
            <person name="Gonzalez J."/>
            <person name="Henrissat B."/>
            <person name="Kuo A."/>
            <person name="Liang C."/>
            <person name="Lipzen A."/>
            <person name="Lutzoni F."/>
            <person name="Magnuson J."/>
            <person name="Mondo S."/>
            <person name="Nolan M."/>
            <person name="Ohm R."/>
            <person name="Pangilinan J."/>
            <person name="Park H.-J."/>
            <person name="Ramirez L."/>
            <person name="Alfaro M."/>
            <person name="Sun H."/>
            <person name="Tritt A."/>
            <person name="Yoshinaga Y."/>
            <person name="Zwiers L.-H."/>
            <person name="Turgeon B."/>
            <person name="Goodwin S."/>
            <person name="Spatafora J."/>
            <person name="Crous P."/>
            <person name="Grigoriev I."/>
        </authorList>
    </citation>
    <scope>NUCLEOTIDE SEQUENCE</scope>
    <source>
        <strain evidence="4">CBS 130266</strain>
    </source>
</reference>
<keyword evidence="2" id="KW-0812">Transmembrane</keyword>
<proteinExistence type="predicted"/>
<dbReference type="InterPro" id="IPR001810">
    <property type="entry name" value="F-box_dom"/>
</dbReference>
<feature type="transmembrane region" description="Helical" evidence="2">
    <location>
        <begin position="477"/>
        <end position="497"/>
    </location>
</feature>
<protein>
    <recommendedName>
        <fullName evidence="3">F-box domain-containing protein</fullName>
    </recommendedName>
</protein>
<keyword evidence="5" id="KW-1185">Reference proteome</keyword>
<evidence type="ECO:0000256" key="1">
    <source>
        <dbReference type="SAM" id="MobiDB-lite"/>
    </source>
</evidence>
<gene>
    <name evidence="4" type="ORF">EJ08DRAFT_98755</name>
</gene>
<dbReference type="Pfam" id="PF00646">
    <property type="entry name" value="F-box"/>
    <property type="match status" value="1"/>
</dbReference>
<sequence>MRPIEVISKENLHLLLSNEIQQNPSFPRIQDSCCIMVPLPQETVDHILSYVRREDLPVCACISKAFQDATERTTFECVKVQSSDLDIFDQAFKHVRRRSILKKILFHVNLPSYGRENYARLEREGDRQKNNRAYSQAISRFHQILNGWGGTNVDKLISDEGGIELLQTPWSPDDLVPGRRMQSSLDGAEFNDDIWIERYKRSFLVVDNVQAIPEVAVVSTFALRAGPGKARNTHPATAAELARKMPNLREIKWAISDNEKWAKYMDARRERRTEFAQALVTIPFLHLTIFQLQFTHREPRNHGWTPHSVISAMGPNNEEHVSDPLSRALHTVTTNAPNLRKFVFKGPIVCSPEILWPARLTRGCGQERNGNGDQRTLPYWSHLEVFQVMFSAVSPDGSWAFEVGPNGPQDEESTPQPSLSDGDYESELGSFLSDDSVDRGDRVPTFVERVESGEKPSCDFRDAVKKEVFDAWLVSPRIAFCAILSFIISQVFLIALVTSERL</sequence>
<dbReference type="EMBL" id="MU007152">
    <property type="protein sequence ID" value="KAF2416683.1"/>
    <property type="molecule type" value="Genomic_DNA"/>
</dbReference>
<comment type="caution">
    <text evidence="4">The sequence shown here is derived from an EMBL/GenBank/DDBJ whole genome shotgun (WGS) entry which is preliminary data.</text>
</comment>
<evidence type="ECO:0000259" key="3">
    <source>
        <dbReference type="Pfam" id="PF00646"/>
    </source>
</evidence>
<evidence type="ECO:0000313" key="4">
    <source>
        <dbReference type="EMBL" id="KAF2416683.1"/>
    </source>
</evidence>
<feature type="region of interest" description="Disordered" evidence="1">
    <location>
        <begin position="401"/>
        <end position="423"/>
    </location>
</feature>
<dbReference type="InterPro" id="IPR036047">
    <property type="entry name" value="F-box-like_dom_sf"/>
</dbReference>
<keyword evidence="2" id="KW-0472">Membrane</keyword>